<reference evidence="5" key="1">
    <citation type="submission" date="2016-10" db="EMBL/GenBank/DDBJ databases">
        <authorList>
            <person name="Varghese N."/>
            <person name="Submissions S."/>
        </authorList>
    </citation>
    <scope>NUCLEOTIDE SEQUENCE [LARGE SCALE GENOMIC DNA]</scope>
    <source>
        <strain evidence="5">DSM 15310</strain>
    </source>
</reference>
<dbReference type="STRING" id="82805.SAMN04487998_0777"/>
<feature type="domain" description="DUF4174" evidence="3">
    <location>
        <begin position="34"/>
        <end position="141"/>
    </location>
</feature>
<dbReference type="EMBL" id="FOHS01000001">
    <property type="protein sequence ID" value="SES95615.1"/>
    <property type="molecule type" value="Genomic_DNA"/>
</dbReference>
<evidence type="ECO:0000256" key="2">
    <source>
        <dbReference type="SAM" id="SignalP"/>
    </source>
</evidence>
<sequence length="146" mass="16316">MTIRFSCLLLGGLVLAASSVWAQAASRKSLETTLRAARWQQRVLLVCAPTATDAQLLRQRALLAAARPGLTERDLLVRELLLPNLPAADRQHLHRLGLRSDDAFQVLLIGKDGGVKRRDNRPVKPETLFGTVDQMPMRRQEMKGER</sequence>
<dbReference type="AlphaFoldDB" id="A0A1I0AMS9"/>
<proteinExistence type="predicted"/>
<name>A0A1I0AMS9_9BACT</name>
<feature type="signal peptide" evidence="2">
    <location>
        <begin position="1"/>
        <end position="24"/>
    </location>
</feature>
<dbReference type="RefSeq" id="WP_218144590.1">
    <property type="nucleotide sequence ID" value="NZ_FOHS01000001.1"/>
</dbReference>
<feature type="chain" id="PRO_5011766738" description="DUF4174 domain-containing protein" evidence="2">
    <location>
        <begin position="25"/>
        <end position="146"/>
    </location>
</feature>
<gene>
    <name evidence="4" type="ORF">SAMN04487998_0777</name>
</gene>
<keyword evidence="1 2" id="KW-0732">Signal</keyword>
<keyword evidence="5" id="KW-1185">Reference proteome</keyword>
<dbReference type="Pfam" id="PF13778">
    <property type="entry name" value="DUF4174"/>
    <property type="match status" value="1"/>
</dbReference>
<accession>A0A1I0AMS9</accession>
<evidence type="ECO:0000313" key="5">
    <source>
        <dbReference type="Proteomes" id="UP000198697"/>
    </source>
</evidence>
<evidence type="ECO:0000256" key="1">
    <source>
        <dbReference type="ARBA" id="ARBA00022729"/>
    </source>
</evidence>
<evidence type="ECO:0000313" key="4">
    <source>
        <dbReference type="EMBL" id="SES95615.1"/>
    </source>
</evidence>
<protein>
    <recommendedName>
        <fullName evidence="3">DUF4174 domain-containing protein</fullName>
    </recommendedName>
</protein>
<dbReference type="Proteomes" id="UP000198697">
    <property type="component" value="Unassembled WGS sequence"/>
</dbReference>
<organism evidence="4 5">
    <name type="scientific">Hymenobacter actinosclerus</name>
    <dbReference type="NCBI Taxonomy" id="82805"/>
    <lineage>
        <taxon>Bacteria</taxon>
        <taxon>Pseudomonadati</taxon>
        <taxon>Bacteroidota</taxon>
        <taxon>Cytophagia</taxon>
        <taxon>Cytophagales</taxon>
        <taxon>Hymenobacteraceae</taxon>
        <taxon>Hymenobacter</taxon>
    </lineage>
</organism>
<evidence type="ECO:0000259" key="3">
    <source>
        <dbReference type="Pfam" id="PF13778"/>
    </source>
</evidence>
<dbReference type="InterPro" id="IPR025232">
    <property type="entry name" value="DUF4174"/>
</dbReference>